<feature type="domain" description="N-acetyltransferase" evidence="1">
    <location>
        <begin position="1"/>
        <end position="134"/>
    </location>
</feature>
<evidence type="ECO:0000259" key="1">
    <source>
        <dbReference type="PROSITE" id="PS51186"/>
    </source>
</evidence>
<dbReference type="Gene3D" id="3.40.630.30">
    <property type="match status" value="1"/>
</dbReference>
<dbReference type="SUPFAM" id="SSF55729">
    <property type="entry name" value="Acyl-CoA N-acyltransferases (Nat)"/>
    <property type="match status" value="1"/>
</dbReference>
<dbReference type="Pfam" id="PF00583">
    <property type="entry name" value="Acetyltransf_1"/>
    <property type="match status" value="1"/>
</dbReference>
<dbReference type="PANTHER" id="PTHR47237:SF1">
    <property type="entry name" value="SLL0310 PROTEIN"/>
    <property type="match status" value="1"/>
</dbReference>
<dbReference type="GO" id="GO:0016747">
    <property type="term" value="F:acyltransferase activity, transferring groups other than amino-acyl groups"/>
    <property type="evidence" value="ECO:0007669"/>
    <property type="project" value="InterPro"/>
</dbReference>
<dbReference type="Pfam" id="PF18014">
    <property type="entry name" value="Acetyltransf_18"/>
    <property type="match status" value="1"/>
</dbReference>
<dbReference type="PROSITE" id="PS51186">
    <property type="entry name" value="GNAT"/>
    <property type="match status" value="1"/>
</dbReference>
<proteinExistence type="predicted"/>
<evidence type="ECO:0000313" key="2">
    <source>
        <dbReference type="EMBL" id="KAK2160125.1"/>
    </source>
</evidence>
<reference evidence="2" key="1">
    <citation type="journal article" date="2023" name="Mol. Biol. Evol.">
        <title>Third-Generation Sequencing Reveals the Adaptive Role of the Epigenome in Three Deep-Sea Polychaetes.</title>
        <authorList>
            <person name="Perez M."/>
            <person name="Aroh O."/>
            <person name="Sun Y."/>
            <person name="Lan Y."/>
            <person name="Juniper S.K."/>
            <person name="Young C.R."/>
            <person name="Angers B."/>
            <person name="Qian P.Y."/>
        </authorList>
    </citation>
    <scope>NUCLEOTIDE SEQUENCE</scope>
    <source>
        <strain evidence="2">R07B-5</strain>
    </source>
</reference>
<dbReference type="PANTHER" id="PTHR47237">
    <property type="entry name" value="SLL0310 PROTEIN"/>
    <property type="match status" value="1"/>
</dbReference>
<protein>
    <recommendedName>
        <fullName evidence="1">N-acetyltransferase domain-containing protein</fullName>
    </recommendedName>
</protein>
<dbReference type="InterPro" id="IPR052729">
    <property type="entry name" value="Acyl/Acetyltrans_Enzymes"/>
</dbReference>
<gene>
    <name evidence="2" type="ORF">NP493_1667g00001</name>
</gene>
<dbReference type="CDD" id="cd04301">
    <property type="entry name" value="NAT_SF"/>
    <property type="match status" value="1"/>
</dbReference>
<dbReference type="InterPro" id="IPR041496">
    <property type="entry name" value="YitH/HolE_GNAT"/>
</dbReference>
<name>A0AAD9JXS3_RIDPI</name>
<organism evidence="2 3">
    <name type="scientific">Ridgeia piscesae</name>
    <name type="common">Tubeworm</name>
    <dbReference type="NCBI Taxonomy" id="27915"/>
    <lineage>
        <taxon>Eukaryota</taxon>
        <taxon>Metazoa</taxon>
        <taxon>Spiralia</taxon>
        <taxon>Lophotrochozoa</taxon>
        <taxon>Annelida</taxon>
        <taxon>Polychaeta</taxon>
        <taxon>Sedentaria</taxon>
        <taxon>Canalipalpata</taxon>
        <taxon>Sabellida</taxon>
        <taxon>Siboglinidae</taxon>
        <taxon>Ridgeia</taxon>
    </lineage>
</organism>
<dbReference type="InterPro" id="IPR000182">
    <property type="entry name" value="GNAT_dom"/>
</dbReference>
<dbReference type="Proteomes" id="UP001209878">
    <property type="component" value="Unassembled WGS sequence"/>
</dbReference>
<dbReference type="AlphaFoldDB" id="A0AAD9JXS3"/>
<sequence>MTPTDFHVVVEWYGDMGSTSRYDLATTFASFPPGRGFYIGELDGEVIASAIRIPWSERVYYGSLYYVAESHRGRGFGTRLRDQVAREHVGENMLAVDAVLGKVADINRTKFGYVAASFLTRRMQAVVRDDVTADTAVYKDGDIVPAAEVAFDRLLAYDDVCFIGRGNPVRGEFLRRWIRLPGGAAYVAVEDGGGRVTGYGCRRPCIDKQPRTHLIGPLYADSPDIAEALLRRLCADVIGQTVVLQFWTKNDAMLALTEKFAFEKVFDVSRMHVNGDPGEYKDTVFALTSIDVCGF</sequence>
<evidence type="ECO:0000313" key="3">
    <source>
        <dbReference type="Proteomes" id="UP001209878"/>
    </source>
</evidence>
<dbReference type="Gene3D" id="3.40.630.90">
    <property type="match status" value="1"/>
</dbReference>
<comment type="caution">
    <text evidence="2">The sequence shown here is derived from an EMBL/GenBank/DDBJ whole genome shotgun (WGS) entry which is preliminary data.</text>
</comment>
<dbReference type="EMBL" id="JAODUO010001667">
    <property type="protein sequence ID" value="KAK2160125.1"/>
    <property type="molecule type" value="Genomic_DNA"/>
</dbReference>
<keyword evidence="3" id="KW-1185">Reference proteome</keyword>
<accession>A0AAD9JXS3</accession>
<dbReference type="InterPro" id="IPR016181">
    <property type="entry name" value="Acyl_CoA_acyltransferase"/>
</dbReference>